<dbReference type="InterPro" id="IPR000627">
    <property type="entry name" value="Intradiol_dOase_C"/>
</dbReference>
<dbReference type="PANTHER" id="PTHR33711:SF7">
    <property type="entry name" value="INTRADIOL RING-CLEAVAGE DIOXYGENASES DOMAIN-CONTAINING PROTEIN-RELATED"/>
    <property type="match status" value="1"/>
</dbReference>
<dbReference type="AlphaFoldDB" id="A0A8S8ZJ23"/>
<dbReference type="PANTHER" id="PTHR33711">
    <property type="entry name" value="DIOXYGENASE, PUTATIVE (AFU_ORTHOLOGUE AFUA_2G02910)-RELATED"/>
    <property type="match status" value="1"/>
</dbReference>
<evidence type="ECO:0000256" key="4">
    <source>
        <dbReference type="ARBA" id="ARBA00022964"/>
    </source>
</evidence>
<gene>
    <name evidence="9" type="ORF">SMACR_00141</name>
</gene>
<keyword evidence="6" id="KW-0408">Iron</keyword>
<feature type="domain" description="Intradiol ring-cleavage dioxygenases" evidence="7">
    <location>
        <begin position="166"/>
        <end position="319"/>
    </location>
</feature>
<accession>A0A8S8ZJ23</accession>
<feature type="domain" description="Catechol dioxygenase N-terminal" evidence="8">
    <location>
        <begin position="54"/>
        <end position="122"/>
    </location>
</feature>
<dbReference type="Pfam" id="PF00775">
    <property type="entry name" value="Dioxygenase_C"/>
    <property type="match status" value="1"/>
</dbReference>
<protein>
    <submittedName>
        <fullName evidence="9">Uncharacterized protein</fullName>
    </submittedName>
</protein>
<evidence type="ECO:0000256" key="5">
    <source>
        <dbReference type="ARBA" id="ARBA00023002"/>
    </source>
</evidence>
<dbReference type="GO" id="GO:0018576">
    <property type="term" value="F:catechol 1,2-dioxygenase activity"/>
    <property type="evidence" value="ECO:0007669"/>
    <property type="project" value="InterPro"/>
</dbReference>
<dbReference type="Proteomes" id="UP000433876">
    <property type="component" value="Unassembled WGS sequence"/>
</dbReference>
<organism evidence="9 10">
    <name type="scientific">Sordaria macrospora</name>
    <dbReference type="NCBI Taxonomy" id="5147"/>
    <lineage>
        <taxon>Eukaryota</taxon>
        <taxon>Fungi</taxon>
        <taxon>Dikarya</taxon>
        <taxon>Ascomycota</taxon>
        <taxon>Pezizomycotina</taxon>
        <taxon>Sordariomycetes</taxon>
        <taxon>Sordariomycetidae</taxon>
        <taxon>Sordariales</taxon>
        <taxon>Sordariaceae</taxon>
        <taxon>Sordaria</taxon>
    </lineage>
</organism>
<evidence type="ECO:0000313" key="10">
    <source>
        <dbReference type="Proteomes" id="UP000433876"/>
    </source>
</evidence>
<dbReference type="SUPFAM" id="SSF49482">
    <property type="entry name" value="Aromatic compound dioxygenase"/>
    <property type="match status" value="1"/>
</dbReference>
<keyword evidence="4" id="KW-0223">Dioxygenase</keyword>
<dbReference type="InterPro" id="IPR050770">
    <property type="entry name" value="Intradiol_RC_Dioxygenase"/>
</dbReference>
<dbReference type="InterPro" id="IPR007535">
    <property type="entry name" value="Catechol_dOase_N"/>
</dbReference>
<evidence type="ECO:0000259" key="8">
    <source>
        <dbReference type="Pfam" id="PF04444"/>
    </source>
</evidence>
<dbReference type="GO" id="GO:0008199">
    <property type="term" value="F:ferric iron binding"/>
    <property type="evidence" value="ECO:0007669"/>
    <property type="project" value="InterPro"/>
</dbReference>
<keyword evidence="3" id="KW-0479">Metal-binding</keyword>
<dbReference type="Gene3D" id="2.60.130.10">
    <property type="entry name" value="Aromatic compound dioxygenase"/>
    <property type="match status" value="1"/>
</dbReference>
<dbReference type="Pfam" id="PF04444">
    <property type="entry name" value="Dioxygenase_N"/>
    <property type="match status" value="1"/>
</dbReference>
<evidence type="ECO:0000256" key="1">
    <source>
        <dbReference type="ARBA" id="ARBA00001965"/>
    </source>
</evidence>
<comment type="similarity">
    <text evidence="2">Belongs to the intradiol ring-cleavage dioxygenase family.</text>
</comment>
<evidence type="ECO:0000256" key="6">
    <source>
        <dbReference type="ARBA" id="ARBA00023004"/>
    </source>
</evidence>
<dbReference type="InterPro" id="IPR039390">
    <property type="entry name" value="1_2-HQD/HQD"/>
</dbReference>
<dbReference type="VEuPathDB" id="FungiDB:SMAC_00141"/>
<evidence type="ECO:0000259" key="7">
    <source>
        <dbReference type="Pfam" id="PF00775"/>
    </source>
</evidence>
<sequence>MENVVIGKDATLNLRMGITFPDDQAPEEVQPTSAKEGQSLIDQVIAATGPKAHPRLAQIMPSLVRHLHEFAREVNLTVPEWMAAVDMLNECGQISNDRRNETQLLCDILGLESLVDEITSNMLASSNAGTPSAVLGPFYRHDAPLLPNGSSIVKNLTPATPWYSQAIADSAYITGRVLSTGGKPIANAIVDTWLAAPNGLYEQQDNSQTEMNLRGRFETDRDGRFAFYALRPTSYPIPSDGPAGRFLTLLDRDPNRPGHIHFIVSAPQHRALTTQIFDDRDKYLTQDAVFAVKDELVVKFLPRKGDPKARWYLEYDFVLGREN</sequence>
<evidence type="ECO:0000313" key="9">
    <source>
        <dbReference type="EMBL" id="KAA8629589.1"/>
    </source>
</evidence>
<dbReference type="OMA" id="APNGMYE"/>
<evidence type="ECO:0000256" key="3">
    <source>
        <dbReference type="ARBA" id="ARBA00022723"/>
    </source>
</evidence>
<dbReference type="InterPro" id="IPR015889">
    <property type="entry name" value="Intradiol_dOase_core"/>
</dbReference>
<dbReference type="GO" id="GO:0009712">
    <property type="term" value="P:catechol-containing compound metabolic process"/>
    <property type="evidence" value="ECO:0007669"/>
    <property type="project" value="InterPro"/>
</dbReference>
<name>A0A8S8ZJ23_SORMA</name>
<proteinExistence type="inferred from homology"/>
<evidence type="ECO:0000256" key="2">
    <source>
        <dbReference type="ARBA" id="ARBA00007825"/>
    </source>
</evidence>
<comment type="cofactor">
    <cofactor evidence="1">
        <name>Fe(3+)</name>
        <dbReference type="ChEBI" id="CHEBI:29034"/>
    </cofactor>
</comment>
<comment type="caution">
    <text evidence="9">The sequence shown here is derived from an EMBL/GenBank/DDBJ whole genome shotgun (WGS) entry which is preliminary data.</text>
</comment>
<reference evidence="9 10" key="1">
    <citation type="submission" date="2017-07" db="EMBL/GenBank/DDBJ databases">
        <title>Genome sequence of the Sordaria macrospora wild type strain R19027.</title>
        <authorList>
            <person name="Nowrousian M."/>
            <person name="Teichert I."/>
            <person name="Kueck U."/>
        </authorList>
    </citation>
    <scope>NUCLEOTIDE SEQUENCE [LARGE SCALE GENOMIC DNA]</scope>
    <source>
        <strain evidence="9 10">R19027</strain>
        <tissue evidence="9">Mycelium</tissue>
    </source>
</reference>
<dbReference type="EMBL" id="NMPR01000130">
    <property type="protein sequence ID" value="KAA8629589.1"/>
    <property type="molecule type" value="Genomic_DNA"/>
</dbReference>
<keyword evidence="5" id="KW-0560">Oxidoreductase</keyword>
<dbReference type="CDD" id="cd03461">
    <property type="entry name" value="1_2-HQD"/>
    <property type="match status" value="1"/>
</dbReference>